<dbReference type="AlphaFoldDB" id="A0A7G5IL42"/>
<evidence type="ECO:0000256" key="2">
    <source>
        <dbReference type="ARBA" id="ARBA00008017"/>
    </source>
</evidence>
<proteinExistence type="inferred from homology"/>
<sequence length="369" mass="39181">MTANPNHLTLDQMNADLLALPEQARTLSEQLVQWLRTDSLQALIGVAVGTALYFALVGVRELLKRWLGRDAPRGSWRWVALRVTSRTRSFFLATGSAQAVSALAAPPGAWLAIITFLFTVAGAVQAAFWLRELLVCLVERRAMEADEQDSGLFSALGVIRVLITIAVWVVAFILLLDNLGVNVTALVAGLGIGGIAIGLAAQGIFADLFAALSILLDRPFKRGDTISFGAPNATTTGTVESIGLKTTRLRGAAGEEVVVSNTKLLADQIRNVARIEARTVTMALVLDSDSSVAALTAVRDELKAAVEAVDGAEFVRANIHNATLNGLEVELTFTLSDPGYANMMAARQSILLAALAAFSAAGLHLARPR</sequence>
<evidence type="ECO:0000259" key="8">
    <source>
        <dbReference type="Pfam" id="PF00924"/>
    </source>
</evidence>
<dbReference type="PANTHER" id="PTHR30566:SF25">
    <property type="entry name" value="INNER MEMBRANE PROTEIN"/>
    <property type="match status" value="1"/>
</dbReference>
<dbReference type="InterPro" id="IPR023408">
    <property type="entry name" value="MscS_beta-dom_sf"/>
</dbReference>
<dbReference type="Gene3D" id="2.30.30.60">
    <property type="match status" value="1"/>
</dbReference>
<name>A0A7G5IL42_9SPHN</name>
<dbReference type="GO" id="GO:0005886">
    <property type="term" value="C:plasma membrane"/>
    <property type="evidence" value="ECO:0007669"/>
    <property type="project" value="UniProtKB-SubCell"/>
</dbReference>
<comment type="similarity">
    <text evidence="2">Belongs to the MscS (TC 1.A.23) family.</text>
</comment>
<dbReference type="InterPro" id="IPR011014">
    <property type="entry name" value="MscS_channel_TM-2"/>
</dbReference>
<dbReference type="InterPro" id="IPR049142">
    <property type="entry name" value="MS_channel_1st"/>
</dbReference>
<dbReference type="KEGG" id="sand:H3309_06375"/>
<feature type="transmembrane region" description="Helical" evidence="7">
    <location>
        <begin position="110"/>
        <end position="130"/>
    </location>
</feature>
<evidence type="ECO:0000256" key="6">
    <source>
        <dbReference type="ARBA" id="ARBA00023136"/>
    </source>
</evidence>
<dbReference type="Pfam" id="PF00924">
    <property type="entry name" value="MS_channel_2nd"/>
    <property type="match status" value="1"/>
</dbReference>
<dbReference type="Pfam" id="PF21088">
    <property type="entry name" value="MS_channel_1st"/>
    <property type="match status" value="1"/>
</dbReference>
<dbReference type="Gene3D" id="1.10.287.1260">
    <property type="match status" value="1"/>
</dbReference>
<feature type="domain" description="Mechanosensitive ion channel MscS" evidence="8">
    <location>
        <begin position="204"/>
        <end position="273"/>
    </location>
</feature>
<dbReference type="SUPFAM" id="SSF82861">
    <property type="entry name" value="Mechanosensitive channel protein MscS (YggB), transmembrane region"/>
    <property type="match status" value="1"/>
</dbReference>
<evidence type="ECO:0000256" key="5">
    <source>
        <dbReference type="ARBA" id="ARBA00022989"/>
    </source>
</evidence>
<evidence type="ECO:0000259" key="9">
    <source>
        <dbReference type="Pfam" id="PF21088"/>
    </source>
</evidence>
<accession>A0A7G5IL42</accession>
<feature type="transmembrane region" description="Helical" evidence="7">
    <location>
        <begin position="349"/>
        <end position="366"/>
    </location>
</feature>
<protein>
    <submittedName>
        <fullName evidence="10">Mechanosensitive ion channel</fullName>
    </submittedName>
</protein>
<dbReference type="GO" id="GO:0008381">
    <property type="term" value="F:mechanosensitive monoatomic ion channel activity"/>
    <property type="evidence" value="ECO:0007669"/>
    <property type="project" value="UniProtKB-ARBA"/>
</dbReference>
<keyword evidence="3" id="KW-1003">Cell membrane</keyword>
<keyword evidence="11" id="KW-1185">Reference proteome</keyword>
<feature type="domain" description="Mechanosensitive ion channel transmembrane helices 2/3" evidence="9">
    <location>
        <begin position="162"/>
        <end position="202"/>
    </location>
</feature>
<organism evidence="10 11">
    <name type="scientific">Sandaracinobacteroides saxicola</name>
    <dbReference type="NCBI Taxonomy" id="2759707"/>
    <lineage>
        <taxon>Bacteria</taxon>
        <taxon>Pseudomonadati</taxon>
        <taxon>Pseudomonadota</taxon>
        <taxon>Alphaproteobacteria</taxon>
        <taxon>Sphingomonadales</taxon>
        <taxon>Sphingosinicellaceae</taxon>
        <taxon>Sandaracinobacteroides</taxon>
    </lineage>
</organism>
<reference evidence="10 11" key="1">
    <citation type="submission" date="2020-07" db="EMBL/GenBank/DDBJ databases">
        <title>Complete genome sequence for Sandaracinobacter sp. M6.</title>
        <authorList>
            <person name="Tang Y."/>
            <person name="Liu Q."/>
            <person name="Guo Z."/>
            <person name="Lei P."/>
            <person name="Huang B."/>
        </authorList>
    </citation>
    <scope>NUCLEOTIDE SEQUENCE [LARGE SCALE GENOMIC DNA]</scope>
    <source>
        <strain evidence="10 11">M6</strain>
    </source>
</reference>
<feature type="transmembrane region" description="Helical" evidence="7">
    <location>
        <begin position="188"/>
        <end position="216"/>
    </location>
</feature>
<evidence type="ECO:0000256" key="7">
    <source>
        <dbReference type="SAM" id="Phobius"/>
    </source>
</evidence>
<evidence type="ECO:0000313" key="10">
    <source>
        <dbReference type="EMBL" id="QMW24084.1"/>
    </source>
</evidence>
<dbReference type="PANTHER" id="PTHR30566">
    <property type="entry name" value="YNAI-RELATED MECHANOSENSITIVE ION CHANNEL"/>
    <property type="match status" value="1"/>
</dbReference>
<feature type="transmembrane region" description="Helical" evidence="7">
    <location>
        <begin position="40"/>
        <end position="59"/>
    </location>
</feature>
<evidence type="ECO:0000256" key="3">
    <source>
        <dbReference type="ARBA" id="ARBA00022475"/>
    </source>
</evidence>
<dbReference type="RefSeq" id="WP_182297907.1">
    <property type="nucleotide sequence ID" value="NZ_CP059851.1"/>
</dbReference>
<comment type="subcellular location">
    <subcellularLocation>
        <location evidence="1">Cell membrane</location>
        <topology evidence="1">Multi-pass membrane protein</topology>
    </subcellularLocation>
</comment>
<keyword evidence="6 7" id="KW-0472">Membrane</keyword>
<keyword evidence="5 7" id="KW-1133">Transmembrane helix</keyword>
<keyword evidence="4 7" id="KW-0812">Transmembrane</keyword>
<dbReference type="Proteomes" id="UP000515292">
    <property type="component" value="Chromosome"/>
</dbReference>
<gene>
    <name evidence="10" type="ORF">H3309_06375</name>
</gene>
<evidence type="ECO:0000313" key="11">
    <source>
        <dbReference type="Proteomes" id="UP000515292"/>
    </source>
</evidence>
<dbReference type="SUPFAM" id="SSF50182">
    <property type="entry name" value="Sm-like ribonucleoproteins"/>
    <property type="match status" value="1"/>
</dbReference>
<feature type="transmembrane region" description="Helical" evidence="7">
    <location>
        <begin position="151"/>
        <end position="176"/>
    </location>
</feature>
<evidence type="ECO:0000256" key="4">
    <source>
        <dbReference type="ARBA" id="ARBA00022692"/>
    </source>
</evidence>
<dbReference type="InterPro" id="IPR006685">
    <property type="entry name" value="MscS_channel_2nd"/>
</dbReference>
<evidence type="ECO:0000256" key="1">
    <source>
        <dbReference type="ARBA" id="ARBA00004651"/>
    </source>
</evidence>
<dbReference type="InterPro" id="IPR010920">
    <property type="entry name" value="LSM_dom_sf"/>
</dbReference>
<dbReference type="EMBL" id="CP059851">
    <property type="protein sequence ID" value="QMW24084.1"/>
    <property type="molecule type" value="Genomic_DNA"/>
</dbReference>